<dbReference type="GO" id="GO:0008146">
    <property type="term" value="F:sulfotransferase activity"/>
    <property type="evidence" value="ECO:0007669"/>
    <property type="project" value="InterPro"/>
</dbReference>
<dbReference type="OrthoDB" id="9804504at2"/>
<evidence type="ECO:0000256" key="1">
    <source>
        <dbReference type="ARBA" id="ARBA00005771"/>
    </source>
</evidence>
<evidence type="ECO:0000313" key="5">
    <source>
        <dbReference type="Proteomes" id="UP000092952"/>
    </source>
</evidence>
<evidence type="ECO:0000259" key="3">
    <source>
        <dbReference type="Pfam" id="PF00685"/>
    </source>
</evidence>
<evidence type="ECO:0000256" key="2">
    <source>
        <dbReference type="ARBA" id="ARBA00022679"/>
    </source>
</evidence>
<dbReference type="AlphaFoldDB" id="A0A1B1YTM5"/>
<dbReference type="KEGG" id="gbi:PG2T_07940"/>
<dbReference type="InParanoid" id="A0A1B1YTM5"/>
<dbReference type="Pfam" id="PF00685">
    <property type="entry name" value="Sulfotransfer_1"/>
    <property type="match status" value="1"/>
</dbReference>
<dbReference type="PANTHER" id="PTHR11783">
    <property type="entry name" value="SULFOTRANSFERASE SULT"/>
    <property type="match status" value="1"/>
</dbReference>
<dbReference type="RefSeq" id="WP_068804019.1">
    <property type="nucleotide sequence ID" value="NZ_CP014671.1"/>
</dbReference>
<feature type="domain" description="Sulfotransferase" evidence="3">
    <location>
        <begin position="2"/>
        <end position="119"/>
    </location>
</feature>
<reference evidence="5" key="1">
    <citation type="submission" date="2016-03" db="EMBL/GenBank/DDBJ databases">
        <title>Complete genome sequence of Solimmundus cernigliae, representing a novel lineage of polycyclic aromatic hydrocarbon degraders within the Gammaproteobacteria.</title>
        <authorList>
            <person name="Singleton D.R."/>
            <person name="Dickey A.N."/>
            <person name="Scholl E.H."/>
            <person name="Wright F.A."/>
            <person name="Aitken M.D."/>
        </authorList>
    </citation>
    <scope>NUCLEOTIDE SEQUENCE [LARGE SCALE GENOMIC DNA]</scope>
    <source>
        <strain evidence="5">TR3.2</strain>
    </source>
</reference>
<dbReference type="InterPro" id="IPR027417">
    <property type="entry name" value="P-loop_NTPase"/>
</dbReference>
<sequence>MFHPWYEFTAGYWAWRERPNVLFLTYNELQDDPAGTIRRMADLMGVSLTETEAQRVQRLSSFEHMKAIDHKFYPGEVSPFARPGGQMIRSGKKGNSGEMLTPAQQAHIDAWCKAGLAKLGSDFPYDRYFG</sequence>
<keyword evidence="5" id="KW-1185">Reference proteome</keyword>
<protein>
    <recommendedName>
        <fullName evidence="3">Sulfotransferase domain-containing protein</fullName>
    </recommendedName>
</protein>
<gene>
    <name evidence="4" type="ORF">PG2T_07940</name>
</gene>
<organism evidence="4 5">
    <name type="scientific">Immundisolibacter cernigliae</name>
    <dbReference type="NCBI Taxonomy" id="1810504"/>
    <lineage>
        <taxon>Bacteria</taxon>
        <taxon>Pseudomonadati</taxon>
        <taxon>Pseudomonadota</taxon>
        <taxon>Gammaproteobacteria</taxon>
        <taxon>Immundisolibacterales</taxon>
        <taxon>Immundisolibacteraceae</taxon>
        <taxon>Immundisolibacter</taxon>
    </lineage>
</organism>
<accession>A0A1B1YTM5</accession>
<comment type="similarity">
    <text evidence="1">Belongs to the sulfotransferase 1 family.</text>
</comment>
<evidence type="ECO:0000313" key="4">
    <source>
        <dbReference type="EMBL" id="ANX04115.1"/>
    </source>
</evidence>
<name>A0A1B1YTM5_9GAMM</name>
<dbReference type="STRING" id="1810504.PG2T_07940"/>
<dbReference type="Gene3D" id="3.40.50.300">
    <property type="entry name" value="P-loop containing nucleotide triphosphate hydrolases"/>
    <property type="match status" value="1"/>
</dbReference>
<dbReference type="InterPro" id="IPR000863">
    <property type="entry name" value="Sulfotransferase_dom"/>
</dbReference>
<proteinExistence type="inferred from homology"/>
<dbReference type="EMBL" id="CP014671">
    <property type="protein sequence ID" value="ANX04115.1"/>
    <property type="molecule type" value="Genomic_DNA"/>
</dbReference>
<keyword evidence="2" id="KW-0808">Transferase</keyword>
<dbReference type="SUPFAM" id="SSF52540">
    <property type="entry name" value="P-loop containing nucleoside triphosphate hydrolases"/>
    <property type="match status" value="1"/>
</dbReference>
<dbReference type="Proteomes" id="UP000092952">
    <property type="component" value="Chromosome"/>
</dbReference>